<feature type="region of interest" description="Disordered" evidence="1">
    <location>
        <begin position="136"/>
        <end position="155"/>
    </location>
</feature>
<evidence type="ECO:0008006" key="5">
    <source>
        <dbReference type="Google" id="ProtNLM"/>
    </source>
</evidence>
<dbReference type="AlphaFoldDB" id="A0A7W7SHM7"/>
<feature type="chain" id="PRO_5039343909" description="Lipoprotein" evidence="2">
    <location>
        <begin position="24"/>
        <end position="308"/>
    </location>
</feature>
<evidence type="ECO:0000256" key="2">
    <source>
        <dbReference type="SAM" id="SignalP"/>
    </source>
</evidence>
<keyword evidence="2" id="KW-0732">Signal</keyword>
<evidence type="ECO:0000313" key="3">
    <source>
        <dbReference type="EMBL" id="MBB4950227.1"/>
    </source>
</evidence>
<proteinExistence type="predicted"/>
<dbReference type="RefSeq" id="WP_184921233.1">
    <property type="nucleotide sequence ID" value="NZ_JACHJR010000001.1"/>
</dbReference>
<sequence length="308" mass="31873">MRKPAALLALAAACLLAACGPPARSPVAADRAPSVGPATGTLAAGETLPIAAYEFTPGQLKAEAVAYVLLYNRCMAAHGFSGLAEPSTDRRDFDPMVGRYGADADGYATSGYHYKAFYISGRATTEPPAWAVEAKAKGRPTRSAEEQHVADGSVRSYGGADVPAGGCEGDAKRQLVNGGGYYGPPELPGRIDADSFDQSLTDPQVQAGFAAWSGCMAEGGRSYPDPLSAAGDKRWNTPVPTADELATARADLACKRRTGLVPTWLHVEQRLQQTAIAQHGTELAAVKAGEQASVRTATAIAGVGPTAP</sequence>
<evidence type="ECO:0000256" key="1">
    <source>
        <dbReference type="SAM" id="MobiDB-lite"/>
    </source>
</evidence>
<dbReference type="EMBL" id="JACHJR010000001">
    <property type="protein sequence ID" value="MBB4950227.1"/>
    <property type="molecule type" value="Genomic_DNA"/>
</dbReference>
<evidence type="ECO:0000313" key="4">
    <source>
        <dbReference type="Proteomes" id="UP000573327"/>
    </source>
</evidence>
<comment type="caution">
    <text evidence="3">The sequence shown here is derived from an EMBL/GenBank/DDBJ whole genome shotgun (WGS) entry which is preliminary data.</text>
</comment>
<dbReference type="Proteomes" id="UP000573327">
    <property type="component" value="Unassembled WGS sequence"/>
</dbReference>
<gene>
    <name evidence="3" type="ORF">F4556_005762</name>
</gene>
<protein>
    <recommendedName>
        <fullName evidence="5">Lipoprotein</fullName>
    </recommendedName>
</protein>
<keyword evidence="4" id="KW-1185">Reference proteome</keyword>
<organism evidence="3 4">
    <name type="scientific">Kitasatospora gansuensis</name>
    <dbReference type="NCBI Taxonomy" id="258050"/>
    <lineage>
        <taxon>Bacteria</taxon>
        <taxon>Bacillati</taxon>
        <taxon>Actinomycetota</taxon>
        <taxon>Actinomycetes</taxon>
        <taxon>Kitasatosporales</taxon>
        <taxon>Streptomycetaceae</taxon>
        <taxon>Kitasatospora</taxon>
    </lineage>
</organism>
<feature type="signal peptide" evidence="2">
    <location>
        <begin position="1"/>
        <end position="23"/>
    </location>
</feature>
<dbReference type="PROSITE" id="PS51257">
    <property type="entry name" value="PROKAR_LIPOPROTEIN"/>
    <property type="match status" value="1"/>
</dbReference>
<accession>A0A7W7SHM7</accession>
<name>A0A7W7SHM7_9ACTN</name>
<reference evidence="3 4" key="1">
    <citation type="submission" date="2020-08" db="EMBL/GenBank/DDBJ databases">
        <title>Sequencing the genomes of 1000 actinobacteria strains.</title>
        <authorList>
            <person name="Klenk H.-P."/>
        </authorList>
    </citation>
    <scope>NUCLEOTIDE SEQUENCE [LARGE SCALE GENOMIC DNA]</scope>
    <source>
        <strain evidence="3 4">DSM 44786</strain>
    </source>
</reference>